<gene>
    <name evidence="8" type="ORF">M422DRAFT_210357</name>
</gene>
<dbReference type="Proteomes" id="UP000054279">
    <property type="component" value="Unassembled WGS sequence"/>
</dbReference>
<dbReference type="InterPro" id="IPR049176">
    <property type="entry name" value="COG5_N"/>
</dbReference>
<dbReference type="GO" id="GO:0017119">
    <property type="term" value="C:Golgi transport complex"/>
    <property type="evidence" value="ECO:0007669"/>
    <property type="project" value="InterPro"/>
</dbReference>
<dbReference type="InterPro" id="IPR019465">
    <property type="entry name" value="Cog5"/>
</dbReference>
<dbReference type="InterPro" id="IPR048485">
    <property type="entry name" value="COG5_helical"/>
</dbReference>
<evidence type="ECO:0000259" key="7">
    <source>
        <dbReference type="Pfam" id="PF20649"/>
    </source>
</evidence>
<dbReference type="GO" id="GO:0006891">
    <property type="term" value="P:intra-Golgi vesicle-mediated transport"/>
    <property type="evidence" value="ECO:0007669"/>
    <property type="project" value="InterPro"/>
</dbReference>
<dbReference type="HOGENOM" id="CLU_009839_0_0_1"/>
<evidence type="ECO:0000256" key="3">
    <source>
        <dbReference type="ARBA" id="ARBA00023034"/>
    </source>
</evidence>
<proteinExistence type="predicted"/>
<dbReference type="Pfam" id="PF10392">
    <property type="entry name" value="COG5_N"/>
    <property type="match status" value="1"/>
</dbReference>
<name>A0A0C9U8U4_SPHS4</name>
<dbReference type="OrthoDB" id="18786at2759"/>
<keyword evidence="3" id="KW-0333">Golgi apparatus</keyword>
<evidence type="ECO:0000256" key="4">
    <source>
        <dbReference type="ARBA" id="ARBA00023136"/>
    </source>
</evidence>
<feature type="compositionally biased region" description="Low complexity" evidence="5">
    <location>
        <begin position="33"/>
        <end position="47"/>
    </location>
</feature>
<dbReference type="EMBL" id="KN837152">
    <property type="protein sequence ID" value="KIJ39463.1"/>
    <property type="molecule type" value="Genomic_DNA"/>
</dbReference>
<reference evidence="8 9" key="1">
    <citation type="submission" date="2014-06" db="EMBL/GenBank/DDBJ databases">
        <title>Evolutionary Origins and Diversification of the Mycorrhizal Mutualists.</title>
        <authorList>
            <consortium name="DOE Joint Genome Institute"/>
            <consortium name="Mycorrhizal Genomics Consortium"/>
            <person name="Kohler A."/>
            <person name="Kuo A."/>
            <person name="Nagy L.G."/>
            <person name="Floudas D."/>
            <person name="Copeland A."/>
            <person name="Barry K.W."/>
            <person name="Cichocki N."/>
            <person name="Veneault-Fourrey C."/>
            <person name="LaButti K."/>
            <person name="Lindquist E.A."/>
            <person name="Lipzen A."/>
            <person name="Lundell T."/>
            <person name="Morin E."/>
            <person name="Murat C."/>
            <person name="Riley R."/>
            <person name="Ohm R."/>
            <person name="Sun H."/>
            <person name="Tunlid A."/>
            <person name="Henrissat B."/>
            <person name="Grigoriev I.V."/>
            <person name="Hibbett D.S."/>
            <person name="Martin F."/>
        </authorList>
    </citation>
    <scope>NUCLEOTIDE SEQUENCE [LARGE SCALE GENOMIC DNA]</scope>
    <source>
        <strain evidence="8 9">SS14</strain>
    </source>
</reference>
<dbReference type="Pfam" id="PF20649">
    <property type="entry name" value="COG5_C"/>
    <property type="match status" value="1"/>
</dbReference>
<evidence type="ECO:0000256" key="1">
    <source>
        <dbReference type="ARBA" id="ARBA00004395"/>
    </source>
</evidence>
<evidence type="ECO:0000256" key="5">
    <source>
        <dbReference type="SAM" id="MobiDB-lite"/>
    </source>
</evidence>
<accession>A0A0C9U8U4</accession>
<feature type="domain" description="Conserved oligomeric Golgi complex subunit 5 N-terminal" evidence="6">
    <location>
        <begin position="7"/>
        <end position="156"/>
    </location>
</feature>
<dbReference type="AlphaFoldDB" id="A0A0C9U8U4"/>
<evidence type="ECO:0000313" key="8">
    <source>
        <dbReference type="EMBL" id="KIJ39463.1"/>
    </source>
</evidence>
<organism evidence="8 9">
    <name type="scientific">Sphaerobolus stellatus (strain SS14)</name>
    <dbReference type="NCBI Taxonomy" id="990650"/>
    <lineage>
        <taxon>Eukaryota</taxon>
        <taxon>Fungi</taxon>
        <taxon>Dikarya</taxon>
        <taxon>Basidiomycota</taxon>
        <taxon>Agaricomycotina</taxon>
        <taxon>Agaricomycetes</taxon>
        <taxon>Phallomycetidae</taxon>
        <taxon>Geastrales</taxon>
        <taxon>Sphaerobolaceae</taxon>
        <taxon>Sphaerobolus</taxon>
    </lineage>
</organism>
<protein>
    <recommendedName>
        <fullName evidence="2">Conserved oligomeric Golgi complex subunit 5</fullName>
    </recommendedName>
</protein>
<feature type="compositionally biased region" description="Basic and acidic residues" evidence="5">
    <location>
        <begin position="1"/>
        <end position="12"/>
    </location>
</feature>
<evidence type="ECO:0000313" key="9">
    <source>
        <dbReference type="Proteomes" id="UP000054279"/>
    </source>
</evidence>
<dbReference type="PANTHER" id="PTHR13228">
    <property type="entry name" value="CONSERVED OLIGOMERIC GOLGI COMPLEX COMPONENT 5"/>
    <property type="match status" value="1"/>
</dbReference>
<feature type="region of interest" description="Disordered" evidence="5">
    <location>
        <begin position="1"/>
        <end position="47"/>
    </location>
</feature>
<sequence>MSDYEIFSRPEFDPNDYANAVLAGEPYPPPGQPSKTPTAAAKPSSTSADVAKEDISLVLAKLNSGIDDVVKQLRAVVTQHHESLLVQASGAKELQESLAVVRKGLSDVTLSLEKLRQKIRIPYQNLEGHVTRLQRLHLALDVLRRTARFVIVARRLEFQMSEMEKASEAEKKTGEAGKTKEELIGDEGEKERNLAKAALSIAELTLLLEDNAARPSSPATAPESDSDSDSFLEDEAIPLRSINAVTAYLPAIEASRTKVSYEMETMVIQGLATLNQSLLATSLQTAYNLRQLPQLVQSLISDLNETVQARIQSAFDVSKISKEVNSKDTSSSQGLIYKSRVRTEPTNVTAPQWSTAMWSRLEILIEDLSSCCIKVYALEKVLNMKRDTVTQTPFLEEALKVLDNKPSSIFWTTLSRTLEKHSRDAAKNSSFLQQTLGTGYPRLLRLFHDFFAKIAVHTDTSYTQNFQSPETVLVLRAISQFESFYLSRSLTRLNESVGQTMSGGARAPPGAGEGMSIARTVTNELDSAKFDPLLVRAVAKNANTALEGFAGRVDNMLIRERTATSLIGPTASTQLVLNSQLVTAMHNCATRLVKLQDEYNISVFSIIEPSIRTLQSMCKRTIDPLLTAIRREIGAIIARLHRVDFSKTLDDMPPGMGGASVYMKDLVEKLSFIRKEVLSRYVMGDITQDWTNQIVKYTLKTFVNHASIAKPLGESGKLQLARDMADLEFALNTFMVEQGQKAAKLHSIGDEYKALRALRPLLFLDNANLSSPEHTVGLPALVVLHHILVRSPIPLPHTLHGWHEAEYVRWVDEHSEEECLTLIEGGIVHWEKLHETEDDDDAEEFVSLARAVLQNTKRSV</sequence>
<evidence type="ECO:0000259" key="6">
    <source>
        <dbReference type="Pfam" id="PF10392"/>
    </source>
</evidence>
<keyword evidence="9" id="KW-1185">Reference proteome</keyword>
<feature type="domain" description="Conserved oligomeric Golgi complex subunit 5 helical" evidence="7">
    <location>
        <begin position="239"/>
        <end position="451"/>
    </location>
</feature>
<comment type="subcellular location">
    <subcellularLocation>
        <location evidence="1">Golgi apparatus membrane</location>
        <topology evidence="1">Peripheral membrane protein</topology>
    </subcellularLocation>
</comment>
<evidence type="ECO:0000256" key="2">
    <source>
        <dbReference type="ARBA" id="ARBA00020974"/>
    </source>
</evidence>
<feature type="region of interest" description="Disordered" evidence="5">
    <location>
        <begin position="163"/>
        <end position="189"/>
    </location>
</feature>
<keyword evidence="4" id="KW-0472">Membrane</keyword>
<dbReference type="PANTHER" id="PTHR13228:SF3">
    <property type="entry name" value="CONSERVED OLIGOMERIC GOLGI COMPLEX SUBUNIT 5"/>
    <property type="match status" value="1"/>
</dbReference>
<dbReference type="GO" id="GO:0000139">
    <property type="term" value="C:Golgi membrane"/>
    <property type="evidence" value="ECO:0007669"/>
    <property type="project" value="UniProtKB-SubCell"/>
</dbReference>